<dbReference type="GeneID" id="57098703"/>
<evidence type="ECO:0000256" key="1">
    <source>
        <dbReference type="SAM" id="MobiDB-lite"/>
    </source>
</evidence>
<feature type="compositionally biased region" description="Basic and acidic residues" evidence="1">
    <location>
        <begin position="480"/>
        <end position="491"/>
    </location>
</feature>
<feature type="region of interest" description="Disordered" evidence="1">
    <location>
        <begin position="480"/>
        <end position="530"/>
    </location>
</feature>
<sequence>MTATAPNLGKTFNGTARPATDEDIKILETGDWIKRREHPWCYQFKKWDGDKAICTWEGDEFFVPRHLLMVVEVLEGQVCEKFFRKLEQRNLKETEISTDYSQLKVGDRLIHHSTNGKGIHTHFATVIAVKKDEITFLREHNRCYDAFSYKKLKEAGYSKYLQSLTRESVKPGTYIVDRFGSLAIVTSDLGFGFVVDWLGFGSVPNPPSGKALTYNWERDGKTIASFAIAPDELVSKYNDLSLKTVGIEASNGTSDRKEVSKTRGEEILSEQRQQALSKLKNGYRYWDATSKRFGKFVGTQKELAQLDDDDKTFTVCPTNLWQANLWEGLRVHRARWGNGVIAHWHPYTGGWWVIWDEKPDCACQDDLLVPAINVGDKFALSPGVTQEFEVKAISKEEKPYHIKWRHGPDETHQVDLEFFRRFKRVVEDDRWNPDNFGEVPRQVDADGQATIFFDDSDEPPEPDDFDTIEEFDRAWEKWEQRKALSSDKPKATEGIASTPEKFSTNQNDEQPSSMTEFKKGDQVAPAWPAGRGRRGVVERVEKNFAYIDWANGTSGKVRFDQLLLVERAKEESLPTPFWRSKFGLHPCDQVPEGAQKDHIRCDTLPVDQQIRISQERIFQQNWRIQDLESQPKQSKDIKKTIESAKSNIAFEEGLIDLLLPSLIIYRQFLDLGLSEGEAKREVLGIIANQTPLPPACHQCWPSLQS</sequence>
<dbReference type="AlphaFoldDB" id="A0A9Q5Z7K9"/>
<feature type="compositionally biased region" description="Polar residues" evidence="1">
    <location>
        <begin position="500"/>
        <end position="515"/>
    </location>
</feature>
<evidence type="ECO:0000313" key="2">
    <source>
        <dbReference type="EMBL" id="PHJ97923.1"/>
    </source>
</evidence>
<comment type="caution">
    <text evidence="2">The sequence shown here is derived from an EMBL/GenBank/DDBJ whole genome shotgun (WGS) entry which is preliminary data.</text>
</comment>
<protein>
    <submittedName>
        <fullName evidence="2">Uncharacterized protein</fullName>
    </submittedName>
</protein>
<gene>
    <name evidence="2" type="ORF">VF08_27895</name>
</gene>
<evidence type="ECO:0000313" key="3">
    <source>
        <dbReference type="Proteomes" id="UP000222310"/>
    </source>
</evidence>
<proteinExistence type="predicted"/>
<dbReference type="RefSeq" id="WP_099067883.1">
    <property type="nucleotide sequence ID" value="NZ_LAHD01000107.1"/>
</dbReference>
<organism evidence="2 3">
    <name type="scientific">Nostoc linckia z8</name>
    <dbReference type="NCBI Taxonomy" id="1628746"/>
    <lineage>
        <taxon>Bacteria</taxon>
        <taxon>Bacillati</taxon>
        <taxon>Cyanobacteriota</taxon>
        <taxon>Cyanophyceae</taxon>
        <taxon>Nostocales</taxon>
        <taxon>Nostocaceae</taxon>
        <taxon>Nostoc</taxon>
    </lineage>
</organism>
<dbReference type="Proteomes" id="UP000222310">
    <property type="component" value="Unassembled WGS sequence"/>
</dbReference>
<dbReference type="EMBL" id="LAHD01000107">
    <property type="protein sequence ID" value="PHJ97923.1"/>
    <property type="molecule type" value="Genomic_DNA"/>
</dbReference>
<reference evidence="2 3" key="1">
    <citation type="submission" date="2015-02" db="EMBL/GenBank/DDBJ databases">
        <title>Nostoc linckia genome annotation.</title>
        <authorList>
            <person name="Zhou Z."/>
        </authorList>
    </citation>
    <scope>NUCLEOTIDE SEQUENCE [LARGE SCALE GENOMIC DNA]</scope>
    <source>
        <strain evidence="3">z8</strain>
    </source>
</reference>
<accession>A0A9Q5Z7K9</accession>
<name>A0A9Q5Z7K9_NOSLI</name>